<organism evidence="1 2">
    <name type="scientific">Rhipicephalus microplus</name>
    <name type="common">Cattle tick</name>
    <name type="synonym">Boophilus microplus</name>
    <dbReference type="NCBI Taxonomy" id="6941"/>
    <lineage>
        <taxon>Eukaryota</taxon>
        <taxon>Metazoa</taxon>
        <taxon>Ecdysozoa</taxon>
        <taxon>Arthropoda</taxon>
        <taxon>Chelicerata</taxon>
        <taxon>Arachnida</taxon>
        <taxon>Acari</taxon>
        <taxon>Parasitiformes</taxon>
        <taxon>Ixodida</taxon>
        <taxon>Ixodoidea</taxon>
        <taxon>Ixodidae</taxon>
        <taxon>Rhipicephalinae</taxon>
        <taxon>Rhipicephalus</taxon>
        <taxon>Boophilus</taxon>
    </lineage>
</organism>
<gene>
    <name evidence="1" type="ORF">HPB51_007032</name>
</gene>
<accession>A0A9J6DZ38</accession>
<evidence type="ECO:0000313" key="1">
    <source>
        <dbReference type="EMBL" id="KAH8027499.1"/>
    </source>
</evidence>
<sequence>MHEQVTRASDVLETLNVSAAPLQSIQTQLQLFRFVILTSLRTGLPSVVSVKLRRNQLFLVSGRSLDLALKHGNTKEYLRETLKDMVFDHDDKIISDLLDIDASVTSRLIKANKSDLLVTRHLGDLSSPFANATWTDALNTTALAAELPALTAESLVLVRNEALVNAALGVLANAEFKCARLYAVVLLLAQVIRYVYCYNFTTAKRQLVEKPSNTLAMGNTHDGCRGDKVVTVHGCPPRVRSPPRRSLEAMFLRPANRSTSVHVK</sequence>
<evidence type="ECO:0000313" key="2">
    <source>
        <dbReference type="Proteomes" id="UP000821866"/>
    </source>
</evidence>
<comment type="caution">
    <text evidence="1">The sequence shown here is derived from an EMBL/GenBank/DDBJ whole genome shotgun (WGS) entry which is preliminary data.</text>
</comment>
<dbReference type="Proteomes" id="UP000821866">
    <property type="component" value="Chromosome 4"/>
</dbReference>
<reference evidence="1" key="1">
    <citation type="journal article" date="2020" name="Cell">
        <title>Large-Scale Comparative Analyses of Tick Genomes Elucidate Their Genetic Diversity and Vector Capacities.</title>
        <authorList>
            <consortium name="Tick Genome and Microbiome Consortium (TIGMIC)"/>
            <person name="Jia N."/>
            <person name="Wang J."/>
            <person name="Shi W."/>
            <person name="Du L."/>
            <person name="Sun Y."/>
            <person name="Zhan W."/>
            <person name="Jiang J.F."/>
            <person name="Wang Q."/>
            <person name="Zhang B."/>
            <person name="Ji P."/>
            <person name="Bell-Sakyi L."/>
            <person name="Cui X.M."/>
            <person name="Yuan T.T."/>
            <person name="Jiang B.G."/>
            <person name="Yang W.F."/>
            <person name="Lam T.T."/>
            <person name="Chang Q.C."/>
            <person name="Ding S.J."/>
            <person name="Wang X.J."/>
            <person name="Zhu J.G."/>
            <person name="Ruan X.D."/>
            <person name="Zhao L."/>
            <person name="Wei J.T."/>
            <person name="Ye R.Z."/>
            <person name="Que T.C."/>
            <person name="Du C.H."/>
            <person name="Zhou Y.H."/>
            <person name="Cheng J.X."/>
            <person name="Dai P.F."/>
            <person name="Guo W.B."/>
            <person name="Han X.H."/>
            <person name="Huang E.J."/>
            <person name="Li L.F."/>
            <person name="Wei W."/>
            <person name="Gao Y.C."/>
            <person name="Liu J.Z."/>
            <person name="Shao H.Z."/>
            <person name="Wang X."/>
            <person name="Wang C.C."/>
            <person name="Yang T.C."/>
            <person name="Huo Q.B."/>
            <person name="Li W."/>
            <person name="Chen H.Y."/>
            <person name="Chen S.E."/>
            <person name="Zhou L.G."/>
            <person name="Ni X.B."/>
            <person name="Tian J.H."/>
            <person name="Sheng Y."/>
            <person name="Liu T."/>
            <person name="Pan Y.S."/>
            <person name="Xia L.Y."/>
            <person name="Li J."/>
            <person name="Zhao F."/>
            <person name="Cao W.C."/>
        </authorList>
    </citation>
    <scope>NUCLEOTIDE SEQUENCE</scope>
    <source>
        <strain evidence="1">Rmic-2018</strain>
    </source>
</reference>
<reference evidence="1" key="2">
    <citation type="submission" date="2021-09" db="EMBL/GenBank/DDBJ databases">
        <authorList>
            <person name="Jia N."/>
            <person name="Wang J."/>
            <person name="Shi W."/>
            <person name="Du L."/>
            <person name="Sun Y."/>
            <person name="Zhan W."/>
            <person name="Jiang J."/>
            <person name="Wang Q."/>
            <person name="Zhang B."/>
            <person name="Ji P."/>
            <person name="Sakyi L.B."/>
            <person name="Cui X."/>
            <person name="Yuan T."/>
            <person name="Jiang B."/>
            <person name="Yang W."/>
            <person name="Lam T.T.-Y."/>
            <person name="Chang Q."/>
            <person name="Ding S."/>
            <person name="Wang X."/>
            <person name="Zhu J."/>
            <person name="Ruan X."/>
            <person name="Zhao L."/>
            <person name="Wei J."/>
            <person name="Que T."/>
            <person name="Du C."/>
            <person name="Cheng J."/>
            <person name="Dai P."/>
            <person name="Han X."/>
            <person name="Huang E."/>
            <person name="Gao Y."/>
            <person name="Liu J."/>
            <person name="Shao H."/>
            <person name="Ye R."/>
            <person name="Li L."/>
            <person name="Wei W."/>
            <person name="Wang X."/>
            <person name="Wang C."/>
            <person name="Huo Q."/>
            <person name="Li W."/>
            <person name="Guo W."/>
            <person name="Chen H."/>
            <person name="Chen S."/>
            <person name="Zhou L."/>
            <person name="Zhou L."/>
            <person name="Ni X."/>
            <person name="Tian J."/>
            <person name="Zhou Y."/>
            <person name="Sheng Y."/>
            <person name="Liu T."/>
            <person name="Pan Y."/>
            <person name="Xia L."/>
            <person name="Li J."/>
            <person name="Zhao F."/>
            <person name="Cao W."/>
        </authorList>
    </citation>
    <scope>NUCLEOTIDE SEQUENCE</scope>
    <source>
        <strain evidence="1">Rmic-2018</strain>
        <tissue evidence="1">Larvae</tissue>
    </source>
</reference>
<protein>
    <submittedName>
        <fullName evidence="1">Uncharacterized protein</fullName>
    </submittedName>
</protein>
<name>A0A9J6DZ38_RHIMP</name>
<dbReference type="AlphaFoldDB" id="A0A9J6DZ38"/>
<proteinExistence type="predicted"/>
<dbReference type="EMBL" id="JABSTU010000006">
    <property type="protein sequence ID" value="KAH8027499.1"/>
    <property type="molecule type" value="Genomic_DNA"/>
</dbReference>
<keyword evidence="2" id="KW-1185">Reference proteome</keyword>